<reference evidence="1" key="1">
    <citation type="submission" date="2021-01" db="EMBL/GenBank/DDBJ databases">
        <title>Ramlibacter sp. strain AW1 16S ribosomal RNA gene Genome sequencing and assembly.</title>
        <authorList>
            <person name="Kang M."/>
        </authorList>
    </citation>
    <scope>NUCLEOTIDE SEQUENCE</scope>
    <source>
        <strain evidence="1">AW1</strain>
    </source>
</reference>
<dbReference type="GO" id="GO:0008704">
    <property type="term" value="F:5-carboxymethyl-2-hydroxymuconate delta-isomerase activity"/>
    <property type="evidence" value="ECO:0007669"/>
    <property type="project" value="InterPro"/>
</dbReference>
<keyword evidence="2" id="KW-1185">Reference proteome</keyword>
<dbReference type="SUPFAM" id="SSF55331">
    <property type="entry name" value="Tautomerase/MIF"/>
    <property type="match status" value="1"/>
</dbReference>
<dbReference type="CDD" id="cd00580">
    <property type="entry name" value="CHMI"/>
    <property type="match status" value="1"/>
</dbReference>
<dbReference type="InterPro" id="IPR004220">
    <property type="entry name" value="5-COMe_2-OHmuconate_Isoase"/>
</dbReference>
<dbReference type="PANTHER" id="PTHR37950">
    <property type="entry name" value="4-HYDROXYPHENYLACETATE CATABOLISM PROTEIN"/>
    <property type="match status" value="1"/>
</dbReference>
<sequence>MPHIVVEYTANLAEHLDVRQLLTALHRAACASGHFLPSSVRTRAIQLDDYLIGDEHASNSMVHIVARVRPRSDSQLRELGATLMEAVTGQLQQLQERLPLGITLEVQQIDVAHRFLLCNLEEFQAKRKPE</sequence>
<evidence type="ECO:0000313" key="2">
    <source>
        <dbReference type="Proteomes" id="UP000613011"/>
    </source>
</evidence>
<protein>
    <submittedName>
        <fullName evidence="1">5-carboxymethyl-2-hydroxymuconate Delta-isomerase</fullName>
    </submittedName>
</protein>
<gene>
    <name evidence="1" type="ORF">JI739_19990</name>
</gene>
<dbReference type="InterPro" id="IPR014347">
    <property type="entry name" value="Tautomerase/MIF_sf"/>
</dbReference>
<dbReference type="EMBL" id="JAEQNA010000009">
    <property type="protein sequence ID" value="MBL0422628.1"/>
    <property type="molecule type" value="Genomic_DNA"/>
</dbReference>
<dbReference type="PANTHER" id="PTHR37950:SF1">
    <property type="entry name" value="4-HYDROXYPHENYLACETATE CATABOLISM PROTEIN"/>
    <property type="match status" value="1"/>
</dbReference>
<accession>A0A936ZSG2</accession>
<comment type="caution">
    <text evidence="1">The sequence shown here is derived from an EMBL/GenBank/DDBJ whole genome shotgun (WGS) entry which is preliminary data.</text>
</comment>
<name>A0A936ZSG2_9BURK</name>
<proteinExistence type="predicted"/>
<organism evidence="1 2">
    <name type="scientific">Ramlibacter aurantiacus</name>
    <dbReference type="NCBI Taxonomy" id="2801330"/>
    <lineage>
        <taxon>Bacteria</taxon>
        <taxon>Pseudomonadati</taxon>
        <taxon>Pseudomonadota</taxon>
        <taxon>Betaproteobacteria</taxon>
        <taxon>Burkholderiales</taxon>
        <taxon>Comamonadaceae</taxon>
        <taxon>Ramlibacter</taxon>
    </lineage>
</organism>
<dbReference type="AlphaFoldDB" id="A0A936ZSG2"/>
<dbReference type="Proteomes" id="UP000613011">
    <property type="component" value="Unassembled WGS sequence"/>
</dbReference>
<dbReference type="Pfam" id="PF02962">
    <property type="entry name" value="CHMI"/>
    <property type="match status" value="1"/>
</dbReference>
<evidence type="ECO:0000313" key="1">
    <source>
        <dbReference type="EMBL" id="MBL0422628.1"/>
    </source>
</evidence>
<dbReference type="Gene3D" id="3.30.429.10">
    <property type="entry name" value="Macrophage Migration Inhibitory Factor"/>
    <property type="match status" value="1"/>
</dbReference>
<dbReference type="RefSeq" id="WP_201685734.1">
    <property type="nucleotide sequence ID" value="NZ_JAEQNA010000009.1"/>
</dbReference>